<protein>
    <submittedName>
        <fullName evidence="5">NUDIX domain protein</fullName>
    </submittedName>
</protein>
<organism evidence="5 6">
    <name type="scientific">Roseivivax jejudonensis</name>
    <dbReference type="NCBI Taxonomy" id="1529041"/>
    <lineage>
        <taxon>Bacteria</taxon>
        <taxon>Pseudomonadati</taxon>
        <taxon>Pseudomonadota</taxon>
        <taxon>Alphaproteobacteria</taxon>
        <taxon>Rhodobacterales</taxon>
        <taxon>Roseobacteraceae</taxon>
        <taxon>Roseivivax</taxon>
    </lineage>
</organism>
<dbReference type="RefSeq" id="WP_085792793.1">
    <property type="nucleotide sequence ID" value="NZ_FWFK01000005.1"/>
</dbReference>
<dbReference type="SUPFAM" id="SSF55811">
    <property type="entry name" value="Nudix"/>
    <property type="match status" value="1"/>
</dbReference>
<name>A0A1X6ZUK8_9RHOB</name>
<dbReference type="Proteomes" id="UP000193570">
    <property type="component" value="Unassembled WGS sequence"/>
</dbReference>
<proteinExistence type="predicted"/>
<dbReference type="GO" id="GO:0016787">
    <property type="term" value="F:hydrolase activity"/>
    <property type="evidence" value="ECO:0007669"/>
    <property type="project" value="UniProtKB-KW"/>
</dbReference>
<keyword evidence="6" id="KW-1185">Reference proteome</keyword>
<evidence type="ECO:0000313" key="5">
    <source>
        <dbReference type="EMBL" id="SLN61581.1"/>
    </source>
</evidence>
<feature type="region of interest" description="Disordered" evidence="3">
    <location>
        <begin position="143"/>
        <end position="167"/>
    </location>
</feature>
<evidence type="ECO:0000313" key="6">
    <source>
        <dbReference type="Proteomes" id="UP000193570"/>
    </source>
</evidence>
<accession>A0A1X6ZUK8</accession>
<evidence type="ECO:0000256" key="2">
    <source>
        <dbReference type="ARBA" id="ARBA00022801"/>
    </source>
</evidence>
<dbReference type="InterPro" id="IPR000086">
    <property type="entry name" value="NUDIX_hydrolase_dom"/>
</dbReference>
<dbReference type="PROSITE" id="PS00893">
    <property type="entry name" value="NUDIX_BOX"/>
    <property type="match status" value="1"/>
</dbReference>
<reference evidence="5 6" key="1">
    <citation type="submission" date="2017-03" db="EMBL/GenBank/DDBJ databases">
        <authorList>
            <person name="Afonso C.L."/>
            <person name="Miller P.J."/>
            <person name="Scott M.A."/>
            <person name="Spackman E."/>
            <person name="Goraichik I."/>
            <person name="Dimitrov K.M."/>
            <person name="Suarez D.L."/>
            <person name="Swayne D.E."/>
        </authorList>
    </citation>
    <scope>NUCLEOTIDE SEQUENCE [LARGE SCALE GENOMIC DNA]</scope>
    <source>
        <strain evidence="5 6">CECT 8625</strain>
    </source>
</reference>
<dbReference type="Pfam" id="PF00293">
    <property type="entry name" value="NUDIX"/>
    <property type="match status" value="1"/>
</dbReference>
<dbReference type="EMBL" id="FWFK01000005">
    <property type="protein sequence ID" value="SLN61581.1"/>
    <property type="molecule type" value="Genomic_DNA"/>
</dbReference>
<evidence type="ECO:0000256" key="3">
    <source>
        <dbReference type="SAM" id="MobiDB-lite"/>
    </source>
</evidence>
<dbReference type="InterPro" id="IPR020084">
    <property type="entry name" value="NUDIX_hydrolase_CS"/>
</dbReference>
<dbReference type="OrthoDB" id="289720at2"/>
<dbReference type="Gene3D" id="3.90.79.10">
    <property type="entry name" value="Nucleoside Triphosphate Pyrophosphohydrolase"/>
    <property type="match status" value="1"/>
</dbReference>
<comment type="cofactor">
    <cofactor evidence="1">
        <name>Mg(2+)</name>
        <dbReference type="ChEBI" id="CHEBI:18420"/>
    </cofactor>
</comment>
<evidence type="ECO:0000259" key="4">
    <source>
        <dbReference type="PROSITE" id="PS51462"/>
    </source>
</evidence>
<keyword evidence="2" id="KW-0378">Hydrolase</keyword>
<dbReference type="InterPro" id="IPR015797">
    <property type="entry name" value="NUDIX_hydrolase-like_dom_sf"/>
</dbReference>
<dbReference type="PROSITE" id="PS51462">
    <property type="entry name" value="NUDIX"/>
    <property type="match status" value="1"/>
</dbReference>
<evidence type="ECO:0000256" key="1">
    <source>
        <dbReference type="ARBA" id="ARBA00001946"/>
    </source>
</evidence>
<gene>
    <name evidence="5" type="ORF">ROJ8625_03142</name>
</gene>
<dbReference type="AlphaFoldDB" id="A0A1X6ZUK8"/>
<sequence>MAEPAEPFVGAKLLLFVGDSVVVIRRDERPDIPWPGRLDFPGGGREGFEDPEECVLRETEEEIGLRLTRSDLHVVGTRRSDAGVSWFFAARLPADAQNAIRLGSEGTEWMRLDPHDFARRTDAVPHFRHIMSEYLETIGGKKMPGPADGPVPAVRVFGTGKDPQGTR</sequence>
<feature type="domain" description="Nudix hydrolase" evidence="4">
    <location>
        <begin position="6"/>
        <end position="137"/>
    </location>
</feature>